<proteinExistence type="predicted"/>
<sequence>MIKLALVIAVSVYAVVALPKRCFCPIEYNPVCGSNGRTYLSKCIFNCALLRGDLTLDKHGPCEPTPTCTCPDEYNPVCGSNGVTYANDCLLNCATADDSTLSIARAGSCEHTVIVVDQPCECKEHLDPMCGADGVTYTNECMLNCNGMKLERRGPCEPPCACPRENKPVCGSDGLTYDNTCWLNCATKHDSSLRVASVGACAPSQESTGILIVEQPECRACKSDAPPVCGKDRTTYSNECVMECAGVELLKEGPCEPPCTCSADKSPVCGSNQVTYDNVCLLNCATIDDSTLRVAHSGPCGGSVKVVDQSDCTCVRKLQPVCGSDGVTYNNECLMTCAGQTLLKAGPCEPPCTCPEEGKAVCGSDGRTYNNVCLLNCATKNDSTLRVERPGPCKCGSGGIDARKS</sequence>
<feature type="domain" description="Kazal-like" evidence="2">
    <location>
        <begin position="12"/>
        <end position="52"/>
    </location>
</feature>
<dbReference type="PANTHER" id="PTHR21131:SF0">
    <property type="entry name" value="GEO10195P1-RELATED"/>
    <property type="match status" value="1"/>
</dbReference>
<dbReference type="PANTHER" id="PTHR21131">
    <property type="entry name" value="SERINE-TYPE ENDOPEPTIDASE INHIBITOR"/>
    <property type="match status" value="1"/>
</dbReference>
<feature type="domain" description="Kazal-like" evidence="2">
    <location>
        <begin position="249"/>
        <end position="302"/>
    </location>
</feature>
<keyword evidence="4" id="KW-1185">Reference proteome</keyword>
<name>A0ABN8B0C4_CHISP</name>
<dbReference type="InterPro" id="IPR002350">
    <property type="entry name" value="Kazal_dom"/>
</dbReference>
<evidence type="ECO:0000313" key="3">
    <source>
        <dbReference type="EMBL" id="CAH0401020.1"/>
    </source>
</evidence>
<reference evidence="3" key="1">
    <citation type="submission" date="2021-12" db="EMBL/GenBank/DDBJ databases">
        <authorList>
            <person name="King R."/>
        </authorList>
    </citation>
    <scope>NUCLEOTIDE SEQUENCE</scope>
</reference>
<dbReference type="Proteomes" id="UP001153292">
    <property type="component" value="Chromosome 18"/>
</dbReference>
<dbReference type="InterPro" id="IPR053265">
    <property type="entry name" value="Serpin"/>
</dbReference>
<accession>A0ABN8B0C4</accession>
<evidence type="ECO:0000256" key="1">
    <source>
        <dbReference type="SAM" id="SignalP"/>
    </source>
</evidence>
<feature type="domain" description="Kazal-like" evidence="2">
    <location>
        <begin position="212"/>
        <end position="245"/>
    </location>
</feature>
<dbReference type="EMBL" id="OU963911">
    <property type="protein sequence ID" value="CAH0401020.1"/>
    <property type="molecule type" value="Genomic_DNA"/>
</dbReference>
<dbReference type="InterPro" id="IPR036058">
    <property type="entry name" value="Kazal_dom_sf"/>
</dbReference>
<dbReference type="CDD" id="cd00104">
    <property type="entry name" value="KAZAL_FS"/>
    <property type="match status" value="8"/>
</dbReference>
<dbReference type="SUPFAM" id="SSF100895">
    <property type="entry name" value="Kazal-type serine protease inhibitors"/>
    <property type="match status" value="8"/>
</dbReference>
<feature type="domain" description="Kazal-like" evidence="2">
    <location>
        <begin position="56"/>
        <end position="111"/>
    </location>
</feature>
<feature type="domain" description="Kazal-like" evidence="2">
    <location>
        <begin position="114"/>
        <end position="146"/>
    </location>
</feature>
<dbReference type="Gene3D" id="3.30.60.30">
    <property type="match status" value="8"/>
</dbReference>
<evidence type="ECO:0000259" key="2">
    <source>
        <dbReference type="PROSITE" id="PS51465"/>
    </source>
</evidence>
<dbReference type="Pfam" id="PF07648">
    <property type="entry name" value="Kazal_2"/>
    <property type="match status" value="2"/>
</dbReference>
<feature type="chain" id="PRO_5045155414" description="Kazal-like domain-containing protein" evidence="1">
    <location>
        <begin position="18"/>
        <end position="405"/>
    </location>
</feature>
<dbReference type="Pfam" id="PF00050">
    <property type="entry name" value="Kazal_1"/>
    <property type="match status" value="5"/>
</dbReference>
<evidence type="ECO:0000313" key="4">
    <source>
        <dbReference type="Proteomes" id="UP001153292"/>
    </source>
</evidence>
<feature type="domain" description="Kazal-like" evidence="2">
    <location>
        <begin position="150"/>
        <end position="203"/>
    </location>
</feature>
<protein>
    <recommendedName>
        <fullName evidence="2">Kazal-like domain-containing protein</fullName>
    </recommendedName>
</protein>
<feature type="domain" description="Kazal-like" evidence="2">
    <location>
        <begin position="306"/>
        <end position="340"/>
    </location>
</feature>
<dbReference type="SMART" id="SM00280">
    <property type="entry name" value="KAZAL"/>
    <property type="match status" value="8"/>
</dbReference>
<feature type="signal peptide" evidence="1">
    <location>
        <begin position="1"/>
        <end position="17"/>
    </location>
</feature>
<organism evidence="3 4">
    <name type="scientific">Chilo suppressalis</name>
    <name type="common">Asiatic rice borer moth</name>
    <dbReference type="NCBI Taxonomy" id="168631"/>
    <lineage>
        <taxon>Eukaryota</taxon>
        <taxon>Metazoa</taxon>
        <taxon>Ecdysozoa</taxon>
        <taxon>Arthropoda</taxon>
        <taxon>Hexapoda</taxon>
        <taxon>Insecta</taxon>
        <taxon>Pterygota</taxon>
        <taxon>Neoptera</taxon>
        <taxon>Endopterygota</taxon>
        <taxon>Lepidoptera</taxon>
        <taxon>Glossata</taxon>
        <taxon>Ditrysia</taxon>
        <taxon>Pyraloidea</taxon>
        <taxon>Crambidae</taxon>
        <taxon>Crambinae</taxon>
        <taxon>Chilo</taxon>
    </lineage>
</organism>
<keyword evidence="1" id="KW-0732">Signal</keyword>
<gene>
    <name evidence="3" type="ORF">CHILSU_LOCUS4232</name>
</gene>
<dbReference type="PROSITE" id="PS51465">
    <property type="entry name" value="KAZAL_2"/>
    <property type="match status" value="8"/>
</dbReference>
<dbReference type="PROSITE" id="PS00282">
    <property type="entry name" value="KAZAL_1"/>
    <property type="match status" value="4"/>
</dbReference>
<feature type="domain" description="Kazal-like" evidence="2">
    <location>
        <begin position="342"/>
        <end position="394"/>
    </location>
</feature>